<accession>A0A261SEN4</accession>
<evidence type="ECO:0000259" key="5">
    <source>
        <dbReference type="Pfam" id="PF04542"/>
    </source>
</evidence>
<dbReference type="Proteomes" id="UP000216354">
    <property type="component" value="Unassembled WGS sequence"/>
</dbReference>
<evidence type="ECO:0000256" key="1">
    <source>
        <dbReference type="ARBA" id="ARBA00010641"/>
    </source>
</evidence>
<evidence type="ECO:0000313" key="7">
    <source>
        <dbReference type="EMBL" id="OZI35422.1"/>
    </source>
</evidence>
<reference evidence="7 10" key="1">
    <citation type="submission" date="2017-05" db="EMBL/GenBank/DDBJ databases">
        <title>Complete and WGS of Bordetella genogroups.</title>
        <authorList>
            <person name="Spilker T."/>
            <person name="LiPuma J."/>
        </authorList>
    </citation>
    <scope>NUCLEOTIDE SEQUENCE [LARGE SCALE GENOMIC DNA]</scope>
    <source>
        <strain evidence="7 10">AU17610</strain>
    </source>
</reference>
<dbReference type="OrthoDB" id="8847602at2"/>
<evidence type="ECO:0000313" key="9">
    <source>
        <dbReference type="Proteomes" id="UP000216354"/>
    </source>
</evidence>
<comment type="caution">
    <text evidence="7">The sequence shown here is derived from an EMBL/GenBank/DDBJ whole genome shotgun (WGS) entry which is preliminary data.</text>
</comment>
<evidence type="ECO:0000256" key="3">
    <source>
        <dbReference type="ARBA" id="ARBA00023082"/>
    </source>
</evidence>
<name>A0A261SEN4_9BORD</name>
<dbReference type="InterPro" id="IPR039425">
    <property type="entry name" value="RNA_pol_sigma-70-like"/>
</dbReference>
<dbReference type="RefSeq" id="WP_094826231.1">
    <property type="nucleotide sequence ID" value="NZ_NEVL01000003.1"/>
</dbReference>
<dbReference type="InterPro" id="IPR013249">
    <property type="entry name" value="RNA_pol_sigma70_r4_t2"/>
</dbReference>
<evidence type="ECO:0000256" key="2">
    <source>
        <dbReference type="ARBA" id="ARBA00023015"/>
    </source>
</evidence>
<evidence type="ECO:0000313" key="10">
    <source>
        <dbReference type="Proteomes" id="UP000217005"/>
    </source>
</evidence>
<protein>
    <submittedName>
        <fullName evidence="7">RNA polymerase subunit sigma-70</fullName>
    </submittedName>
</protein>
<keyword evidence="9" id="KW-1185">Reference proteome</keyword>
<organism evidence="7 10">
    <name type="scientific">Bordetella genomosp. 1</name>
    <dbReference type="NCBI Taxonomy" id="1395607"/>
    <lineage>
        <taxon>Bacteria</taxon>
        <taxon>Pseudomonadati</taxon>
        <taxon>Pseudomonadota</taxon>
        <taxon>Betaproteobacteria</taxon>
        <taxon>Burkholderiales</taxon>
        <taxon>Alcaligenaceae</taxon>
        <taxon>Bordetella</taxon>
    </lineage>
</organism>
<dbReference type="Pfam" id="PF04542">
    <property type="entry name" value="Sigma70_r2"/>
    <property type="match status" value="1"/>
</dbReference>
<evidence type="ECO:0000259" key="6">
    <source>
        <dbReference type="Pfam" id="PF08281"/>
    </source>
</evidence>
<feature type="domain" description="RNA polymerase sigma factor 70 region 4 type 2" evidence="6">
    <location>
        <begin position="106"/>
        <end position="157"/>
    </location>
</feature>
<feature type="domain" description="RNA polymerase sigma-70 region 2" evidence="5">
    <location>
        <begin position="8"/>
        <end position="72"/>
    </location>
</feature>
<dbReference type="PANTHER" id="PTHR43133:SF63">
    <property type="entry name" value="RNA POLYMERASE SIGMA FACTOR FECI-RELATED"/>
    <property type="match status" value="1"/>
</dbReference>
<reference evidence="8 9" key="2">
    <citation type="submission" date="2017-05" db="EMBL/GenBank/DDBJ databases">
        <title>Complete and WGS of Bordetella genogroups.</title>
        <authorList>
            <person name="Spilker T."/>
            <person name="Lipuma J."/>
        </authorList>
    </citation>
    <scope>NUCLEOTIDE SEQUENCE [LARGE SCALE GENOMIC DNA]</scope>
    <source>
        <strain evidence="8 9">AU9795</strain>
    </source>
</reference>
<dbReference type="NCBIfam" id="TIGR02937">
    <property type="entry name" value="sigma70-ECF"/>
    <property type="match status" value="1"/>
</dbReference>
<dbReference type="GO" id="GO:0006352">
    <property type="term" value="P:DNA-templated transcription initiation"/>
    <property type="evidence" value="ECO:0007669"/>
    <property type="project" value="InterPro"/>
</dbReference>
<gene>
    <name evidence="8" type="ORF">CAL27_15345</name>
    <name evidence="7" type="ORF">CEG14_10030</name>
</gene>
<dbReference type="InterPro" id="IPR014284">
    <property type="entry name" value="RNA_pol_sigma-70_dom"/>
</dbReference>
<dbReference type="EMBL" id="NEVR01000003">
    <property type="protein sequence ID" value="OZI63963.1"/>
    <property type="molecule type" value="Genomic_DNA"/>
</dbReference>
<dbReference type="Gene3D" id="1.10.10.10">
    <property type="entry name" value="Winged helix-like DNA-binding domain superfamily/Winged helix DNA-binding domain"/>
    <property type="match status" value="1"/>
</dbReference>
<evidence type="ECO:0000256" key="4">
    <source>
        <dbReference type="ARBA" id="ARBA00023163"/>
    </source>
</evidence>
<keyword evidence="2" id="KW-0805">Transcription regulation</keyword>
<dbReference type="InterPro" id="IPR007627">
    <property type="entry name" value="RNA_pol_sigma70_r2"/>
</dbReference>
<dbReference type="Gene3D" id="1.10.1740.10">
    <property type="match status" value="1"/>
</dbReference>
<keyword evidence="4" id="KW-0804">Transcription</keyword>
<dbReference type="InterPro" id="IPR013324">
    <property type="entry name" value="RNA_pol_sigma_r3/r4-like"/>
</dbReference>
<dbReference type="AlphaFoldDB" id="A0A261SEN4"/>
<dbReference type="GO" id="GO:0003677">
    <property type="term" value="F:DNA binding"/>
    <property type="evidence" value="ECO:0007669"/>
    <property type="project" value="InterPro"/>
</dbReference>
<dbReference type="SUPFAM" id="SSF88946">
    <property type="entry name" value="Sigma2 domain of RNA polymerase sigma factors"/>
    <property type="match status" value="1"/>
</dbReference>
<dbReference type="InterPro" id="IPR013325">
    <property type="entry name" value="RNA_pol_sigma_r2"/>
</dbReference>
<dbReference type="Pfam" id="PF08281">
    <property type="entry name" value="Sigma70_r4_2"/>
    <property type="match status" value="1"/>
</dbReference>
<comment type="similarity">
    <text evidence="1">Belongs to the sigma-70 factor family. ECF subfamily.</text>
</comment>
<dbReference type="Proteomes" id="UP000217005">
    <property type="component" value="Unassembled WGS sequence"/>
</dbReference>
<sequence>MKLADTVVDHYRELVDFLSRRTGARDSAHDCAQETWLRLASARTLKAPVENLRAYVFQVAANIAVDMQRRQAADQRRIEHYASHQLPDASAPDTCEVAALRQVIARLERAILAQPLRTRQIFLLHKIDGQSHAEIAGQLGVSVKTVEKHMTRVLLACRQATLEL</sequence>
<proteinExistence type="inferred from homology"/>
<dbReference type="GO" id="GO:0016987">
    <property type="term" value="F:sigma factor activity"/>
    <property type="evidence" value="ECO:0007669"/>
    <property type="project" value="UniProtKB-KW"/>
</dbReference>
<dbReference type="PANTHER" id="PTHR43133">
    <property type="entry name" value="RNA POLYMERASE ECF-TYPE SIGMA FACTO"/>
    <property type="match status" value="1"/>
</dbReference>
<keyword evidence="3" id="KW-0731">Sigma factor</keyword>
<evidence type="ECO:0000313" key="8">
    <source>
        <dbReference type="EMBL" id="OZI63963.1"/>
    </source>
</evidence>
<dbReference type="EMBL" id="NEVL01000003">
    <property type="protein sequence ID" value="OZI35422.1"/>
    <property type="molecule type" value="Genomic_DNA"/>
</dbReference>
<dbReference type="InterPro" id="IPR036388">
    <property type="entry name" value="WH-like_DNA-bd_sf"/>
</dbReference>
<dbReference type="SUPFAM" id="SSF88659">
    <property type="entry name" value="Sigma3 and sigma4 domains of RNA polymerase sigma factors"/>
    <property type="match status" value="1"/>
</dbReference>